<keyword evidence="3" id="KW-1185">Reference proteome</keyword>
<feature type="domain" description="FMN-binding" evidence="1">
    <location>
        <begin position="45"/>
        <end position="136"/>
    </location>
</feature>
<sequence>MNQRKRFIMIFLVLMTMFSVSGCKKEESRLEDGFYTVEMSDYINGWKEFVTIRVSGNKIVTVEYNAKNSSGFIKSWDIPYMRNMLDKKGTYPNRYTRTYAANFLASQSDKGIDAVSGASVSGGNFQKMASLLMEKARKGDDSLGIVETDH</sequence>
<dbReference type="Proteomes" id="UP000028525">
    <property type="component" value="Unassembled WGS sequence"/>
</dbReference>
<protein>
    <recommendedName>
        <fullName evidence="1">FMN-binding domain-containing protein</fullName>
    </recommendedName>
</protein>
<dbReference type="GO" id="GO:0010181">
    <property type="term" value="F:FMN binding"/>
    <property type="evidence" value="ECO:0007669"/>
    <property type="project" value="InterPro"/>
</dbReference>
<accession>A0A084JP36</accession>
<evidence type="ECO:0000313" key="3">
    <source>
        <dbReference type="Proteomes" id="UP000028525"/>
    </source>
</evidence>
<name>A0A084JP36_9FIRM</name>
<dbReference type="AlphaFoldDB" id="A0A084JP36"/>
<proteinExistence type="predicted"/>
<dbReference type="InterPro" id="IPR007329">
    <property type="entry name" value="FMN-bd"/>
</dbReference>
<dbReference type="STRING" id="29354.IO98_08275"/>
<dbReference type="Gene3D" id="3.90.1010.20">
    <property type="match status" value="1"/>
</dbReference>
<dbReference type="EMBL" id="JPME01000010">
    <property type="protein sequence ID" value="KEZ90720.1"/>
    <property type="molecule type" value="Genomic_DNA"/>
</dbReference>
<organism evidence="2 3">
    <name type="scientific">Lacrimispora celerecrescens</name>
    <dbReference type="NCBI Taxonomy" id="29354"/>
    <lineage>
        <taxon>Bacteria</taxon>
        <taxon>Bacillati</taxon>
        <taxon>Bacillota</taxon>
        <taxon>Clostridia</taxon>
        <taxon>Lachnospirales</taxon>
        <taxon>Lachnospiraceae</taxon>
        <taxon>Lacrimispora</taxon>
    </lineage>
</organism>
<dbReference type="GO" id="GO:0016020">
    <property type="term" value="C:membrane"/>
    <property type="evidence" value="ECO:0007669"/>
    <property type="project" value="InterPro"/>
</dbReference>
<dbReference type="SMART" id="SM00900">
    <property type="entry name" value="FMN_bind"/>
    <property type="match status" value="1"/>
</dbReference>
<dbReference type="PROSITE" id="PS51257">
    <property type="entry name" value="PROKAR_LIPOPROTEIN"/>
    <property type="match status" value="1"/>
</dbReference>
<gene>
    <name evidence="2" type="ORF">IO98_08275</name>
</gene>
<comment type="caution">
    <text evidence="2">The sequence shown here is derived from an EMBL/GenBank/DDBJ whole genome shotgun (WGS) entry which is preliminary data.</text>
</comment>
<dbReference type="RefSeq" id="WP_038279973.1">
    <property type="nucleotide sequence ID" value="NZ_JPME01000010.1"/>
</dbReference>
<evidence type="ECO:0000259" key="1">
    <source>
        <dbReference type="SMART" id="SM00900"/>
    </source>
</evidence>
<dbReference type="OrthoDB" id="1957059at2"/>
<evidence type="ECO:0000313" key="2">
    <source>
        <dbReference type="EMBL" id="KEZ90720.1"/>
    </source>
</evidence>
<reference evidence="2 3" key="1">
    <citation type="submission" date="2014-07" db="EMBL/GenBank/DDBJ databases">
        <title>Draft genome of Clostridium celerecrescens 152B isolated from sediments associated with methane hydrate from Krishna Godavari basin.</title>
        <authorList>
            <person name="Honkalas V.S."/>
            <person name="Dabir A.P."/>
            <person name="Arora P."/>
            <person name="Dhakephalkar P.K."/>
        </authorList>
    </citation>
    <scope>NUCLEOTIDE SEQUENCE [LARGE SCALE GENOMIC DNA]</scope>
    <source>
        <strain evidence="2 3">152B</strain>
    </source>
</reference>